<name>A0A0W0X1R2_9GAMM</name>
<dbReference type="OrthoDB" id="9759330at2"/>
<dbReference type="GO" id="GO:0042910">
    <property type="term" value="F:xenobiotic transmembrane transporter activity"/>
    <property type="evidence" value="ECO:0007669"/>
    <property type="project" value="TreeGrafter"/>
</dbReference>
<dbReference type="PRINTS" id="PR00702">
    <property type="entry name" value="ACRIFLAVINRP"/>
</dbReference>
<accession>A0A0W0X1R2</accession>
<dbReference type="AlphaFoldDB" id="A0A0W0X1R2"/>
<keyword evidence="4" id="KW-0997">Cell inner membrane</keyword>
<evidence type="ECO:0000256" key="4">
    <source>
        <dbReference type="ARBA" id="ARBA00022519"/>
    </source>
</evidence>
<evidence type="ECO:0000256" key="6">
    <source>
        <dbReference type="ARBA" id="ARBA00022989"/>
    </source>
</evidence>
<keyword evidence="3" id="KW-1003">Cell membrane</keyword>
<dbReference type="EMBL" id="LNYO01000008">
    <property type="protein sequence ID" value="KTD38515.1"/>
    <property type="molecule type" value="Genomic_DNA"/>
</dbReference>
<dbReference type="Gene3D" id="3.30.70.1320">
    <property type="entry name" value="Multidrug efflux transporter AcrB pore domain like"/>
    <property type="match status" value="1"/>
</dbReference>
<feature type="transmembrane region" description="Helical" evidence="8">
    <location>
        <begin position="526"/>
        <end position="545"/>
    </location>
</feature>
<dbReference type="Gene3D" id="3.30.2090.10">
    <property type="entry name" value="Multidrug efflux transporter AcrB TolC docking domain, DN and DC subdomains"/>
    <property type="match status" value="2"/>
</dbReference>
<dbReference type="FunFam" id="1.20.1640.10:FF:000001">
    <property type="entry name" value="Efflux pump membrane transporter"/>
    <property type="match status" value="1"/>
</dbReference>
<comment type="caution">
    <text evidence="9">The sequence shown here is derived from an EMBL/GenBank/DDBJ whole genome shotgun (WGS) entry which is preliminary data.</text>
</comment>
<dbReference type="Pfam" id="PF00873">
    <property type="entry name" value="ACR_tran"/>
    <property type="match status" value="1"/>
</dbReference>
<dbReference type="Gene3D" id="1.20.1640.10">
    <property type="entry name" value="Multidrug efflux transporter AcrB transmembrane domain"/>
    <property type="match status" value="2"/>
</dbReference>
<dbReference type="PANTHER" id="PTHR32063:SF34">
    <property type="entry name" value="MULTIDRUG RESISTANCE PROTEIN MDTC"/>
    <property type="match status" value="1"/>
</dbReference>
<feature type="transmembrane region" description="Helical" evidence="8">
    <location>
        <begin position="903"/>
        <end position="928"/>
    </location>
</feature>
<evidence type="ECO:0000256" key="8">
    <source>
        <dbReference type="SAM" id="Phobius"/>
    </source>
</evidence>
<reference evidence="9 10" key="1">
    <citation type="submission" date="2015-11" db="EMBL/GenBank/DDBJ databases">
        <title>Genomic analysis of 38 Legionella species identifies large and diverse effector repertoires.</title>
        <authorList>
            <person name="Burstein D."/>
            <person name="Amaro F."/>
            <person name="Zusman T."/>
            <person name="Lifshitz Z."/>
            <person name="Cohen O."/>
            <person name="Gilbert J.A."/>
            <person name="Pupko T."/>
            <person name="Shuman H.A."/>
            <person name="Segal G."/>
        </authorList>
    </citation>
    <scope>NUCLEOTIDE SEQUENCE [LARGE SCALE GENOMIC DNA]</scope>
    <source>
        <strain evidence="9 10">ATCC 49506</strain>
    </source>
</reference>
<feature type="transmembrane region" description="Helical" evidence="8">
    <location>
        <begin position="853"/>
        <end position="870"/>
    </location>
</feature>
<organism evidence="9 10">
    <name type="scientific">Legionella nautarum</name>
    <dbReference type="NCBI Taxonomy" id="45070"/>
    <lineage>
        <taxon>Bacteria</taxon>
        <taxon>Pseudomonadati</taxon>
        <taxon>Pseudomonadota</taxon>
        <taxon>Gammaproteobacteria</taxon>
        <taxon>Legionellales</taxon>
        <taxon>Legionellaceae</taxon>
        <taxon>Legionella</taxon>
    </lineage>
</organism>
<dbReference type="GO" id="GO:0005886">
    <property type="term" value="C:plasma membrane"/>
    <property type="evidence" value="ECO:0007669"/>
    <property type="project" value="UniProtKB-SubCell"/>
</dbReference>
<dbReference type="PANTHER" id="PTHR32063">
    <property type="match status" value="1"/>
</dbReference>
<feature type="transmembrane region" description="Helical" evidence="8">
    <location>
        <begin position="464"/>
        <end position="487"/>
    </location>
</feature>
<dbReference type="Proteomes" id="UP000054725">
    <property type="component" value="Unassembled WGS sequence"/>
</dbReference>
<evidence type="ECO:0000256" key="2">
    <source>
        <dbReference type="ARBA" id="ARBA00022448"/>
    </source>
</evidence>
<proteinExistence type="predicted"/>
<feature type="transmembrane region" description="Helical" evidence="8">
    <location>
        <begin position="949"/>
        <end position="969"/>
    </location>
</feature>
<evidence type="ECO:0000256" key="1">
    <source>
        <dbReference type="ARBA" id="ARBA00004429"/>
    </source>
</evidence>
<gene>
    <name evidence="9" type="primary">mdtC</name>
    <name evidence="9" type="ORF">Lnau_0584</name>
</gene>
<dbReference type="Gene3D" id="3.30.70.1440">
    <property type="entry name" value="Multidrug efflux transporter AcrB pore domain"/>
    <property type="match status" value="1"/>
</dbReference>
<feature type="transmembrane region" description="Helical" evidence="8">
    <location>
        <begin position="337"/>
        <end position="354"/>
    </location>
</feature>
<keyword evidence="5 8" id="KW-0812">Transmembrane</keyword>
<dbReference type="SUPFAM" id="SSF82693">
    <property type="entry name" value="Multidrug efflux transporter AcrB pore domain, PN1, PN2, PC1 and PC2 subdomains"/>
    <property type="match status" value="3"/>
</dbReference>
<keyword evidence="10" id="KW-1185">Reference proteome</keyword>
<keyword evidence="2" id="KW-0813">Transport</keyword>
<sequence length="1027" mass="111475">MSLSSLFIYRPIGTSLLAIGLALAGIVAFNILPVAPLPQIEFPTISVTATLPGSSPENMATSVAAPLERQLGRIAGITQMTSASVLGVSQIILQFDLSRNIDGAARDVQAAIDAAAGQLPTNLPTKPTYRKINPSEAPVAVLSITSQQYSRGEMYDVGSSILQQRLSQISGVGQVIVGGSSLPSVRVELNPTVLNSYKIGLPDVANALAEANVNQAKGQVLIDETTSSELVTNDQMTRAAQYAPIIIAYRNNSPVRISDVGEVHNSVQDVRNAGLANGKPAVLIVIFKQPGANVIDTVEHIKATLPQLRASIPAAMDLELRLDRTQTIRVSLHDVEITLVISMLLVILVSYLFLGSTRAMLVPGVAVPLSILGTFAVMQLLGYSLDNLSLMALTISTGFVVDDAVVVLENIARHIEMGANRMQAALDGAKEVNFTVVSMSLSLIAVFIPILFMGGLVGRLFREFAVTLSVAIVISMVVSLTVTPMMCSRILTNVNKMNRNFFTSFLEKCRHHYGKSLNWSLRHSKFMLCLALLTLILNIFLYVVISKGFFPQQDIGQLAGTIQTDQNLSFQATDKKFYELVDIILHDPAVENIVGFIGGNTRTTTGSVFVSLKPLSERKISADQVIARLRPKLAKVSGAYLYLQASQDLIVGGRQTNAQFQYTLTGNDIQEIGKWATLIIEKLNRIPGIADLNSDQRDRGLQVFVNVDRDTASRFGITAEQIDRTLYNAFGQSLVSTIYTSVNQYYVVMEVAPKYWQRPETLNEIYVISPAGQEVPLSTFASFTPGSTLLSVNHQGQAPSVTISFNLLPGTPLERVVNDLLKTVANMNLPPSIQGSFQGTAQAFQDSLANQPYLILAALLSVYIVLGMLYESLIHPITILSTLPSAGVGALLALMLSGTDFSIIALIGIILLIGIVKKNAIMMIDFALNEERNHNKPPREAIYEAALMRFRPIMMTTMAAMFGALPLVFGLGLGSELRQPLGIAIVGGLIGSQLLTLYTTPVIYLAMENATIRFHRFWRTRKKSLIN</sequence>
<evidence type="ECO:0000256" key="5">
    <source>
        <dbReference type="ARBA" id="ARBA00022692"/>
    </source>
</evidence>
<evidence type="ECO:0000256" key="3">
    <source>
        <dbReference type="ARBA" id="ARBA00022475"/>
    </source>
</evidence>
<dbReference type="InterPro" id="IPR001036">
    <property type="entry name" value="Acrflvin-R"/>
</dbReference>
<keyword evidence="6 8" id="KW-1133">Transmembrane helix</keyword>
<feature type="transmembrane region" description="Helical" evidence="8">
    <location>
        <begin position="12"/>
        <end position="32"/>
    </location>
</feature>
<feature type="transmembrane region" description="Helical" evidence="8">
    <location>
        <begin position="981"/>
        <end position="1006"/>
    </location>
</feature>
<feature type="transmembrane region" description="Helical" evidence="8">
    <location>
        <begin position="432"/>
        <end position="452"/>
    </location>
</feature>
<dbReference type="RefSeq" id="WP_058503658.1">
    <property type="nucleotide sequence ID" value="NZ_CAAAIF010000023.1"/>
</dbReference>
<feature type="transmembrane region" description="Helical" evidence="8">
    <location>
        <begin position="361"/>
        <end position="382"/>
    </location>
</feature>
<keyword evidence="7 8" id="KW-0472">Membrane</keyword>
<dbReference type="PATRIC" id="fig|45070.6.peg.619"/>
<dbReference type="Gene3D" id="3.30.70.1430">
    <property type="entry name" value="Multidrug efflux transporter AcrB pore domain"/>
    <property type="match status" value="2"/>
</dbReference>
<evidence type="ECO:0000313" key="9">
    <source>
        <dbReference type="EMBL" id="KTD38515.1"/>
    </source>
</evidence>
<evidence type="ECO:0000313" key="10">
    <source>
        <dbReference type="Proteomes" id="UP000054725"/>
    </source>
</evidence>
<dbReference type="FunFam" id="3.30.70.1430:FF:000001">
    <property type="entry name" value="Efflux pump membrane transporter"/>
    <property type="match status" value="1"/>
</dbReference>
<dbReference type="SUPFAM" id="SSF82866">
    <property type="entry name" value="Multidrug efflux transporter AcrB transmembrane domain"/>
    <property type="match status" value="2"/>
</dbReference>
<dbReference type="SUPFAM" id="SSF82714">
    <property type="entry name" value="Multidrug efflux transporter AcrB TolC docking domain, DN and DC subdomains"/>
    <property type="match status" value="2"/>
</dbReference>
<protein>
    <submittedName>
        <fullName evidence="9">Multidrug efflux system, subunit C</fullName>
    </submittedName>
</protein>
<dbReference type="InterPro" id="IPR027463">
    <property type="entry name" value="AcrB_DN_DC_subdom"/>
</dbReference>
<dbReference type="STRING" id="45070.Lnau_0584"/>
<evidence type="ECO:0000256" key="7">
    <source>
        <dbReference type="ARBA" id="ARBA00023136"/>
    </source>
</evidence>
<comment type="subcellular location">
    <subcellularLocation>
        <location evidence="1">Cell inner membrane</location>
        <topology evidence="1">Multi-pass membrane protein</topology>
    </subcellularLocation>
</comment>